<keyword evidence="6 17" id="KW-0418">Kinase</keyword>
<comment type="catalytic activity">
    <reaction evidence="1">
        <text>ATP + protein L-histidine = ADP + protein N-phospho-L-histidine.</text>
        <dbReference type="EC" id="2.7.13.3"/>
    </reaction>
</comment>
<dbReference type="PRINTS" id="PR00344">
    <property type="entry name" value="BCTRLSENSOR"/>
</dbReference>
<evidence type="ECO:0000256" key="6">
    <source>
        <dbReference type="ARBA" id="ARBA00022777"/>
    </source>
</evidence>
<dbReference type="SMART" id="SM00387">
    <property type="entry name" value="HATPase_c"/>
    <property type="match status" value="1"/>
</dbReference>
<dbReference type="Pfam" id="PF00989">
    <property type="entry name" value="PAS"/>
    <property type="match status" value="1"/>
</dbReference>
<dbReference type="InterPro" id="IPR013767">
    <property type="entry name" value="PAS_fold"/>
</dbReference>
<dbReference type="InterPro" id="IPR004358">
    <property type="entry name" value="Sig_transdc_His_kin-like_C"/>
</dbReference>
<dbReference type="SMART" id="SM00091">
    <property type="entry name" value="PAS"/>
    <property type="match status" value="1"/>
</dbReference>
<dbReference type="Gene3D" id="1.10.287.130">
    <property type="match status" value="1"/>
</dbReference>
<dbReference type="EMBL" id="BSPD01000035">
    <property type="protein sequence ID" value="GLS25799.1"/>
    <property type="molecule type" value="Genomic_DNA"/>
</dbReference>
<dbReference type="SUPFAM" id="SSF55785">
    <property type="entry name" value="PYP-like sensor domain (PAS domain)"/>
    <property type="match status" value="1"/>
</dbReference>
<evidence type="ECO:0000256" key="14">
    <source>
        <dbReference type="ARBA" id="ARBA00043094"/>
    </source>
</evidence>
<dbReference type="RefSeq" id="WP_232593900.1">
    <property type="nucleotide sequence ID" value="NZ_BSPD01000035.1"/>
</dbReference>
<proteinExistence type="predicted"/>
<evidence type="ECO:0000313" key="18">
    <source>
        <dbReference type="Proteomes" id="UP001156870"/>
    </source>
</evidence>
<keyword evidence="10" id="KW-0535">Nitrogen fixation</keyword>
<evidence type="ECO:0000256" key="2">
    <source>
        <dbReference type="ARBA" id="ARBA00012438"/>
    </source>
</evidence>
<evidence type="ECO:0000256" key="7">
    <source>
        <dbReference type="ARBA" id="ARBA00022801"/>
    </source>
</evidence>
<dbReference type="GO" id="GO:0016787">
    <property type="term" value="F:hydrolase activity"/>
    <property type="evidence" value="ECO:0007669"/>
    <property type="project" value="UniProtKB-KW"/>
</dbReference>
<evidence type="ECO:0000256" key="10">
    <source>
        <dbReference type="ARBA" id="ARBA00023231"/>
    </source>
</evidence>
<evidence type="ECO:0000256" key="12">
    <source>
        <dbReference type="ARBA" id="ARBA00039567"/>
    </source>
</evidence>
<keyword evidence="7" id="KW-0378">Hydrolase</keyword>
<dbReference type="GO" id="GO:0000155">
    <property type="term" value="F:phosphorelay sensor kinase activity"/>
    <property type="evidence" value="ECO:0007669"/>
    <property type="project" value="InterPro"/>
</dbReference>
<evidence type="ECO:0000256" key="5">
    <source>
        <dbReference type="ARBA" id="ARBA00022741"/>
    </source>
</evidence>
<evidence type="ECO:0000256" key="1">
    <source>
        <dbReference type="ARBA" id="ARBA00000085"/>
    </source>
</evidence>
<gene>
    <name evidence="17" type="primary">ntrB</name>
    <name evidence="17" type="ORF">GCM10007877_15130</name>
</gene>
<dbReference type="AlphaFoldDB" id="A0AA37T2M8"/>
<dbReference type="Gene3D" id="3.30.450.20">
    <property type="entry name" value="PAS domain"/>
    <property type="match status" value="1"/>
</dbReference>
<dbReference type="Gene3D" id="3.30.565.10">
    <property type="entry name" value="Histidine kinase-like ATPase, C-terminal domain"/>
    <property type="match status" value="1"/>
</dbReference>
<reference evidence="17 18" key="1">
    <citation type="journal article" date="2014" name="Int. J. Syst. Evol. Microbiol.">
        <title>Complete genome sequence of Corynebacterium casei LMG S-19264T (=DSM 44701T), isolated from a smear-ripened cheese.</title>
        <authorList>
            <consortium name="US DOE Joint Genome Institute (JGI-PGF)"/>
            <person name="Walter F."/>
            <person name="Albersmeier A."/>
            <person name="Kalinowski J."/>
            <person name="Ruckert C."/>
        </authorList>
    </citation>
    <scope>NUCLEOTIDE SEQUENCE [LARGE SCALE GENOMIC DNA]</scope>
    <source>
        <strain evidence="17 18">NBRC 110095</strain>
    </source>
</reference>
<dbReference type="PROSITE" id="PS50109">
    <property type="entry name" value="HIS_KIN"/>
    <property type="match status" value="1"/>
</dbReference>
<dbReference type="InterPro" id="IPR005467">
    <property type="entry name" value="His_kinase_dom"/>
</dbReference>
<feature type="domain" description="PAS" evidence="16">
    <location>
        <begin position="3"/>
        <end position="58"/>
    </location>
</feature>
<dbReference type="SUPFAM" id="SSF47384">
    <property type="entry name" value="Homodimeric domain of signal transducing histidine kinase"/>
    <property type="match status" value="1"/>
</dbReference>
<protein>
    <recommendedName>
        <fullName evidence="12">Sensory histidine kinase/phosphatase NtrB</fullName>
        <ecNumber evidence="2">2.7.13.3</ecNumber>
    </recommendedName>
    <alternativeName>
        <fullName evidence="13">Nitrogen regulation protein NR(II)</fullName>
    </alternativeName>
    <alternativeName>
        <fullName evidence="14">Nitrogen regulator II</fullName>
    </alternativeName>
</protein>
<dbReference type="Pfam" id="PF02518">
    <property type="entry name" value="HATPase_c"/>
    <property type="match status" value="1"/>
</dbReference>
<dbReference type="NCBIfam" id="NF008293">
    <property type="entry name" value="PRK11073.1"/>
    <property type="match status" value="1"/>
</dbReference>
<dbReference type="CDD" id="cd00130">
    <property type="entry name" value="PAS"/>
    <property type="match status" value="1"/>
</dbReference>
<keyword evidence="9" id="KW-0902">Two-component regulatory system</keyword>
<comment type="caution">
    <text evidence="17">The sequence shown here is derived from an EMBL/GenBank/DDBJ whole genome shotgun (WGS) entry which is preliminary data.</text>
</comment>
<dbReference type="SMART" id="SM00388">
    <property type="entry name" value="HisKA"/>
    <property type="match status" value="1"/>
</dbReference>
<dbReference type="PANTHER" id="PTHR43065:SF16">
    <property type="entry name" value="SENSORY HISTIDINE KINASE_PHOSPHATASE NTRB"/>
    <property type="match status" value="1"/>
</dbReference>
<keyword evidence="3" id="KW-0597">Phosphoprotein</keyword>
<dbReference type="GO" id="GO:0005524">
    <property type="term" value="F:ATP binding"/>
    <property type="evidence" value="ECO:0007669"/>
    <property type="project" value="UniProtKB-KW"/>
</dbReference>
<organism evidence="17 18">
    <name type="scientific">Marinibactrum halimedae</name>
    <dbReference type="NCBI Taxonomy" id="1444977"/>
    <lineage>
        <taxon>Bacteria</taxon>
        <taxon>Pseudomonadati</taxon>
        <taxon>Pseudomonadota</taxon>
        <taxon>Gammaproteobacteria</taxon>
        <taxon>Cellvibrionales</taxon>
        <taxon>Cellvibrionaceae</taxon>
        <taxon>Marinibactrum</taxon>
    </lineage>
</organism>
<sequence>MVSTANYKQLLDSLSTSVVVVNSHLEITYLNPTAEALLAISGTRIIGTSILNYFVESEAAVKSMQDAAARNHHYTKRRAGWRLHNGQKLTVDYTVTALGDEQGLAIEIQPLDRLLRISREEALISAQETTRNLVRGMAHEIKNPLGGIRGAAQLLSRELPSEELSEYTTVIIEEADRLRNLVDRMLGPRQLPNWSYLNIHEVLERVSTLITAESDGKVTLTRDYDPSIPELPGDRELLIQATLNIVRNAMQALNEANTENPSISLCTRIQRQFTIGRDNHPLVCRVDVRDNGPGIAPEIIEDIFYPMISGRAEGTGLGLAISQQLINQHNGLIECESRPGNTVFSLYIPMEHSHAEAK</sequence>
<dbReference type="InterPro" id="IPR036890">
    <property type="entry name" value="HATPase_C_sf"/>
</dbReference>
<name>A0AA37T2M8_9GAMM</name>
<evidence type="ECO:0000256" key="11">
    <source>
        <dbReference type="ARBA" id="ARBA00037696"/>
    </source>
</evidence>
<dbReference type="GO" id="GO:0006355">
    <property type="term" value="P:regulation of DNA-templated transcription"/>
    <property type="evidence" value="ECO:0007669"/>
    <property type="project" value="InterPro"/>
</dbReference>
<accession>A0AA37T2M8</accession>
<dbReference type="SUPFAM" id="SSF55874">
    <property type="entry name" value="ATPase domain of HSP90 chaperone/DNA topoisomerase II/histidine kinase"/>
    <property type="match status" value="1"/>
</dbReference>
<keyword evidence="4" id="KW-0808">Transferase</keyword>
<dbReference type="PROSITE" id="PS50112">
    <property type="entry name" value="PAS"/>
    <property type="match status" value="1"/>
</dbReference>
<dbReference type="InterPro" id="IPR003661">
    <property type="entry name" value="HisK_dim/P_dom"/>
</dbReference>
<evidence type="ECO:0000313" key="17">
    <source>
        <dbReference type="EMBL" id="GLS25799.1"/>
    </source>
</evidence>
<evidence type="ECO:0000259" key="15">
    <source>
        <dbReference type="PROSITE" id="PS50109"/>
    </source>
</evidence>
<evidence type="ECO:0000259" key="16">
    <source>
        <dbReference type="PROSITE" id="PS50112"/>
    </source>
</evidence>
<dbReference type="Pfam" id="PF00512">
    <property type="entry name" value="HisKA"/>
    <property type="match status" value="1"/>
</dbReference>
<dbReference type="InterPro" id="IPR003594">
    <property type="entry name" value="HATPase_dom"/>
</dbReference>
<evidence type="ECO:0000256" key="13">
    <source>
        <dbReference type="ARBA" id="ARBA00042313"/>
    </source>
</evidence>
<dbReference type="InterPro" id="IPR035965">
    <property type="entry name" value="PAS-like_dom_sf"/>
</dbReference>
<dbReference type="Proteomes" id="UP001156870">
    <property type="component" value="Unassembled WGS sequence"/>
</dbReference>
<comment type="function">
    <text evidence="11">Member of the two-component regulatory system NtrB/NtrC, which controls expression of the nitrogen-regulated (ntr) genes in response to nitrogen limitation. Under conditions of nitrogen limitation, NtrB autophosphorylates and transfers the phosphoryl group to NtrC. In the presence of nitrogen, acts as a phosphatase that dephosphorylates and inactivates NtrC.</text>
</comment>
<evidence type="ECO:0000256" key="3">
    <source>
        <dbReference type="ARBA" id="ARBA00022553"/>
    </source>
</evidence>
<dbReference type="InterPro" id="IPR036097">
    <property type="entry name" value="HisK_dim/P_sf"/>
</dbReference>
<dbReference type="InterPro" id="IPR000014">
    <property type="entry name" value="PAS"/>
</dbReference>
<evidence type="ECO:0000256" key="9">
    <source>
        <dbReference type="ARBA" id="ARBA00023012"/>
    </source>
</evidence>
<dbReference type="CDD" id="cd00082">
    <property type="entry name" value="HisKA"/>
    <property type="match status" value="1"/>
</dbReference>
<evidence type="ECO:0000256" key="4">
    <source>
        <dbReference type="ARBA" id="ARBA00022679"/>
    </source>
</evidence>
<keyword evidence="18" id="KW-1185">Reference proteome</keyword>
<dbReference type="PANTHER" id="PTHR43065">
    <property type="entry name" value="SENSOR HISTIDINE KINASE"/>
    <property type="match status" value="1"/>
</dbReference>
<dbReference type="EC" id="2.7.13.3" evidence="2"/>
<feature type="domain" description="Histidine kinase" evidence="15">
    <location>
        <begin position="136"/>
        <end position="352"/>
    </location>
</feature>
<keyword evidence="8" id="KW-0067">ATP-binding</keyword>
<evidence type="ECO:0000256" key="8">
    <source>
        <dbReference type="ARBA" id="ARBA00022840"/>
    </source>
</evidence>
<keyword evidence="5" id="KW-0547">Nucleotide-binding</keyword>